<dbReference type="Proteomes" id="UP000574390">
    <property type="component" value="Unassembled WGS sequence"/>
</dbReference>
<proteinExistence type="predicted"/>
<feature type="compositionally biased region" description="Basic and acidic residues" evidence="1">
    <location>
        <begin position="388"/>
        <end position="405"/>
    </location>
</feature>
<feature type="compositionally biased region" description="Acidic residues" evidence="1">
    <location>
        <begin position="234"/>
        <end position="256"/>
    </location>
</feature>
<accession>A0A7J6SR59</accession>
<comment type="caution">
    <text evidence="2">The sequence shown here is derived from an EMBL/GenBank/DDBJ whole genome shotgun (WGS) entry which is preliminary data.</text>
</comment>
<evidence type="ECO:0000256" key="1">
    <source>
        <dbReference type="SAM" id="MobiDB-lite"/>
    </source>
</evidence>
<evidence type="ECO:0000313" key="2">
    <source>
        <dbReference type="EMBL" id="KAF4734666.1"/>
    </source>
</evidence>
<feature type="region of interest" description="Disordered" evidence="1">
    <location>
        <begin position="388"/>
        <end position="426"/>
    </location>
</feature>
<feature type="compositionally biased region" description="Basic and acidic residues" evidence="1">
    <location>
        <begin position="176"/>
        <end position="188"/>
    </location>
</feature>
<organism evidence="2 3">
    <name type="scientific">Perkinsus olseni</name>
    <name type="common">Perkinsus atlanticus</name>
    <dbReference type="NCBI Taxonomy" id="32597"/>
    <lineage>
        <taxon>Eukaryota</taxon>
        <taxon>Sar</taxon>
        <taxon>Alveolata</taxon>
        <taxon>Perkinsozoa</taxon>
        <taxon>Perkinsea</taxon>
        <taxon>Perkinsida</taxon>
        <taxon>Perkinsidae</taxon>
        <taxon>Perkinsus</taxon>
    </lineage>
</organism>
<feature type="non-terminal residue" evidence="2">
    <location>
        <position position="1"/>
    </location>
</feature>
<dbReference type="EMBL" id="JABANM010013236">
    <property type="protein sequence ID" value="KAF4734666.1"/>
    <property type="molecule type" value="Genomic_DNA"/>
</dbReference>
<feature type="compositionally biased region" description="Basic and acidic residues" evidence="1">
    <location>
        <begin position="204"/>
        <end position="213"/>
    </location>
</feature>
<feature type="region of interest" description="Disordered" evidence="1">
    <location>
        <begin position="587"/>
        <end position="615"/>
    </location>
</feature>
<feature type="region of interest" description="Disordered" evidence="1">
    <location>
        <begin position="173"/>
        <end position="264"/>
    </location>
</feature>
<protein>
    <submittedName>
        <fullName evidence="2">Uncharacterized protein</fullName>
    </submittedName>
</protein>
<feature type="compositionally biased region" description="Low complexity" evidence="1">
    <location>
        <begin position="415"/>
        <end position="426"/>
    </location>
</feature>
<name>A0A7J6SR59_PEROL</name>
<evidence type="ECO:0000313" key="3">
    <source>
        <dbReference type="Proteomes" id="UP000574390"/>
    </source>
</evidence>
<gene>
    <name evidence="2" type="ORF">FOZ62_031445</name>
</gene>
<sequence>MIVGLPDQGVFDFVDYFMRKNPYKYTEVSDRTMFEWLKSSSLRPLRRGTEPSNDRPDYLFGIQPIDEGIIRSRIRDFANSEQDGRSVILVEIKGGLLQEERAKIMSKFSAHKRVARICVGEPDVEYQNYVKDLVRGEIVTAKSAERERKIEELKKEWKARMVEKERQRKVKAAARAAEKARREAAAEARRKRKEAAMRAAAAKRAAEARKGDEPATDEASENKTADDVVMNAQEEAESEEEHVEEVEEEEEADEPEPTLPEVEVTDDDLKKAMTGGYFRRQRLHDISPGSLSAGYLSFTLPNAEDSFEDGRKVFDEVVYEWEKKEDAENKLATWIRNRKVLEKVPSITKPSEWFEVQKNAWSETKLEWRKKHRTYLQAVAMREAAAKKAESEKAAKEGQEVKAEASAETNDTPQAESPAADAAAAESPAYIDPDDADVWAVEDINDLDGKGTPLYGKFKAEDWQLLNLRYDLHLLCHAFFRDATAEDPDIKGIHRSLLQHYYQTYFAQGPPLLPSLYGGKTVDELLDTFVVDTITVGDDGVLRTVHDIDTPQSTFVRLVEAARREREKRIEAGDESARIRIAQPVTAPRNSVGGKGPTVRDNRSSGHRGGKGGILGRCRRRLAPAEGIRELDCPQESIIISTHHQQPAISMARDMQIQPRLNLDTMGDNNIMLGTSVGMSLLVSTSMKLGNARRVVDRRRASITRHPINMVANIIGNNSYVDSYGWVDPRYHRFLPWLVVKMVASRLVQATTSARAGIREKVSPARNESYSSLFLEEPPNDVVDRPCSYEQFKIGARVMEELQVGRGRLIIDGYDDGYDDDGVRDHDDCPYYKDFIVDIPMPEQKRLNAARFGMIPRMFLFVRNNGRLRAASTKLATSTPVRVGMRLDTREELWRLIEHNTTLFNPYKLPHVLAALRRFYAPGDPQWESEQLKLYFQRATKCMSRFVNVMDMRSPELAQAVDLCRKVGTAESRDLGETIINTIITTMPAMTLDKASRYMYAFARHEIVDVRFWVEASSYVRNCGMVPRDSNDLTTLVYSFRKACVAHDPIYDYLAELATEQLVAGLNPVQTHTCLATFTRVELKDTTVVQKLVDHFTELVERAEELQPSAMASGLKRSPMLVCAEDILSAAVSIARVPDMIDSSKMMKASINLAWRDLTVLSSDEIVSFLWCLRQVQAEETEEFFKAAVQDLLKTQPSDGEKENLSAVKLIWLCEASEIWATPEEVSRLIVRLRKLLPQVDSCGLMARLVASVTKLNSSVWAENGPFNDMILSRSLDLVAEAQGPTVLTDICNLLSLLVDIRPEQANELALKALAGRSQTERTTAMRVLGIPEPEGVDEVAQTEEVEEIVAEVEPTPVAEDMKREDFDEIYTRLAAALASSEDSRISEVVDRLAEVVVDGTLTAVQLVSITELLVGEEFRGARRLSGVLYLFEKIGEAAVTRLGSMSTELAVQMMANFALSGVPYVYLFENIVKDRAATMSPIQAIRTLEACASLRIRIPKEMALLVRQCLDGPNALV</sequence>
<reference evidence="2 3" key="1">
    <citation type="submission" date="2020-04" db="EMBL/GenBank/DDBJ databases">
        <title>Perkinsus olseni comparative genomics.</title>
        <authorList>
            <person name="Bogema D.R."/>
        </authorList>
    </citation>
    <scope>NUCLEOTIDE SEQUENCE [LARGE SCALE GENOMIC DNA]</scope>
    <source>
        <strain evidence="2">ATCC PRA-205</strain>
    </source>
</reference>